<dbReference type="GO" id="GO:0016491">
    <property type="term" value="F:oxidoreductase activity"/>
    <property type="evidence" value="ECO:0007669"/>
    <property type="project" value="UniProtKB-KW"/>
</dbReference>
<proteinExistence type="predicted"/>
<feature type="compositionally biased region" description="Low complexity" evidence="5">
    <location>
        <begin position="646"/>
        <end position="662"/>
    </location>
</feature>
<comment type="caution">
    <text evidence="7">The sequence shown here is derived from an EMBL/GenBank/DDBJ whole genome shotgun (WGS) entry which is preliminary data.</text>
</comment>
<dbReference type="Proteomes" id="UP000076837">
    <property type="component" value="Unassembled WGS sequence"/>
</dbReference>
<evidence type="ECO:0000256" key="1">
    <source>
        <dbReference type="ARBA" id="ARBA00022857"/>
    </source>
</evidence>
<gene>
    <name evidence="7" type="ORF">ST47_g6471</name>
</gene>
<name>A0A163CEN6_DIDRA</name>
<dbReference type="Gene3D" id="3.30.160.60">
    <property type="entry name" value="Classic Zinc Finger"/>
    <property type="match status" value="1"/>
</dbReference>
<dbReference type="Pfam" id="PF05368">
    <property type="entry name" value="NmrA"/>
    <property type="match status" value="1"/>
</dbReference>
<dbReference type="InterPro" id="IPR016169">
    <property type="entry name" value="FAD-bd_PCMH_sub2"/>
</dbReference>
<dbReference type="SUPFAM" id="SSF57667">
    <property type="entry name" value="beta-beta-alpha zinc fingers"/>
    <property type="match status" value="1"/>
</dbReference>
<keyword evidence="8" id="KW-1185">Reference proteome</keyword>
<dbReference type="Gene3D" id="3.90.25.10">
    <property type="entry name" value="UDP-galactose 4-epimerase, domain 1"/>
    <property type="match status" value="1"/>
</dbReference>
<keyword evidence="4" id="KW-0479">Metal-binding</keyword>
<dbReference type="InterPro" id="IPR006094">
    <property type="entry name" value="Oxid_FAD_bind_N"/>
</dbReference>
<evidence type="ECO:0000256" key="4">
    <source>
        <dbReference type="PROSITE-ProRule" id="PRU00042"/>
    </source>
</evidence>
<dbReference type="Pfam" id="PF04082">
    <property type="entry name" value="Fungal_trans"/>
    <property type="match status" value="1"/>
</dbReference>
<dbReference type="GO" id="GO:0008270">
    <property type="term" value="F:zinc ion binding"/>
    <property type="evidence" value="ECO:0007669"/>
    <property type="project" value="UniProtKB-KW"/>
</dbReference>
<dbReference type="SUPFAM" id="SSF56176">
    <property type="entry name" value="FAD-binding/transporter-associated domain-like"/>
    <property type="match status" value="1"/>
</dbReference>
<dbReference type="PANTHER" id="PTHR47706:SF9">
    <property type="entry name" value="NMRA-LIKE DOMAIN-CONTAINING PROTEIN-RELATED"/>
    <property type="match status" value="1"/>
</dbReference>
<dbReference type="STRING" id="5454.A0A163CEN6"/>
<keyword evidence="4" id="KW-0862">Zinc</keyword>
<organism evidence="7 8">
    <name type="scientific">Didymella rabiei</name>
    <name type="common">Chickpea ascochyta blight fungus</name>
    <name type="synonym">Mycosphaerella rabiei</name>
    <dbReference type="NCBI Taxonomy" id="5454"/>
    <lineage>
        <taxon>Eukaryota</taxon>
        <taxon>Fungi</taxon>
        <taxon>Dikarya</taxon>
        <taxon>Ascomycota</taxon>
        <taxon>Pezizomycotina</taxon>
        <taxon>Dothideomycetes</taxon>
        <taxon>Pleosporomycetidae</taxon>
        <taxon>Pleosporales</taxon>
        <taxon>Pleosporineae</taxon>
        <taxon>Didymellaceae</taxon>
        <taxon>Ascochyta</taxon>
    </lineage>
</organism>
<feature type="domain" description="C2H2-type" evidence="6">
    <location>
        <begin position="577"/>
        <end position="599"/>
    </location>
</feature>
<evidence type="ECO:0000313" key="7">
    <source>
        <dbReference type="EMBL" id="KZM22407.1"/>
    </source>
</evidence>
<evidence type="ECO:0000259" key="6">
    <source>
        <dbReference type="PROSITE" id="PS50157"/>
    </source>
</evidence>
<dbReference type="Gene3D" id="3.40.50.720">
    <property type="entry name" value="NAD(P)-binding Rossmann-like Domain"/>
    <property type="match status" value="1"/>
</dbReference>
<protein>
    <submittedName>
        <fullName evidence="7">DNA binding</fullName>
    </submittedName>
</protein>
<dbReference type="CDD" id="cd12148">
    <property type="entry name" value="fungal_TF_MHR"/>
    <property type="match status" value="1"/>
</dbReference>
<keyword evidence="1" id="KW-0521">NADP</keyword>
<dbReference type="PANTHER" id="PTHR47706">
    <property type="entry name" value="NMRA-LIKE FAMILY PROTEIN"/>
    <property type="match status" value="1"/>
</dbReference>
<dbReference type="PROSITE" id="PS50157">
    <property type="entry name" value="ZINC_FINGER_C2H2_2"/>
    <property type="match status" value="1"/>
</dbReference>
<dbReference type="Gene3D" id="3.30.465.10">
    <property type="match status" value="1"/>
</dbReference>
<dbReference type="InterPro" id="IPR036236">
    <property type="entry name" value="Znf_C2H2_sf"/>
</dbReference>
<dbReference type="InterPro" id="IPR051609">
    <property type="entry name" value="NmrA/Isoflavone_reductase-like"/>
</dbReference>
<evidence type="ECO:0000256" key="2">
    <source>
        <dbReference type="ARBA" id="ARBA00023002"/>
    </source>
</evidence>
<sequence length="1347" mass="149979">MSNPVRNVILIGASGNIGVWVLKQLLAHPNHPEVTVLTRENSTAEFPEGVKVFRSDYSPASLEQGFKGQDVALSFLNYDIPFEQIKVIIDAAVKAGVDRFIPSDYGIRTYHKRYEVSISAYKRGIVQYLEAKCGLISWTSIICNPWIEYVCPTSHELNCKSLTSYKCLLDGLLGFDLGKHEATIVDDGNSPISGSTRSYVAQGVAALLSDPAAYHDSKNQYVHIAGHSYTPNKILSILEKLSGEQWKTEYVKAEDMKAEGRKLIAAGNPWGMALFVRAVTCSRSPDGEIVGDLRSLSPWDERLGLKLHDLEDDIKAVLYSHKVAVDGYMHYFDISGLQTHLSSSATLITQSFTSNTDQLSSSRCIFMSSTGEWLTPNLRDYEEPTTTAQVAAITRAASTADFKIRVRSGGLLFVCASLVEDGLPIITSRLNKSVVYDSATNVVALSPGYRIQDLATLLRCLERFLSWGHNQDVGAGAFLLAGGPGVRSSRQGAEVSCDDLVDTIAPALYELPTRLTTGNIRPLDCYPGEADQALGLPQKCYVSVTKWWEGPKHDARNVAWMRRIFDRVVPRSFSDPCEATFSRSAHLRRHQKTHRAEKPFVCQFCPVVSSRRDVIVRHTRNFHPDAVPNARRQTRTAAKTDDTHRPSAASSLSSERSVGSVPARQPMHQSQGHTLRQSYSPERSPARSQAELRTTDVHEQLTIALSQSETAVLDQIEGPPQEVSLHIEPEQCELLVQDQAADPDRSQHDGLECHQEQPEKLPSIPYEMLQASLDYAFDFDLLEFPATNYTESALAPLADFPALSPSDMSNHLAPSPGINSQIPLDALYLEAQNCSPPIANSAQTSCPSAADHSEDASYAGALANLGIYDLDHAKTTFSFPSKRVVYRFVDAYFRHMAPHMPLLHQPTFTIASTPSPLLIEIMACGALYLCERTTAVELHAVARRFMCNLERQNDVQESDGKFEVWTLQTYLLMSHFGAYVGTFAMHERATSMFPQTIKLAQDALQELNSCQTLSYMDWVYQETLIRCIVHTIELGAALASTTKEQCFTAPFFDTPFPLPSSNTIWQQTEKEWQGFFQQPDSGHVQDCIFAGQNPASPISDLGLVTLISLILWRTCSFEAFAGSYRLDLSADLVNRTGRAVRVLDTLFEERVKRDEASQTNPLLRIARALLNSVFYHLYASETLTGMKRLLDYPRKRKLSDTSARMIDLEHSSHLSIALCRAAESLQYDCQMGIHYVQRMAPHRFGPVISTACYEGGLLLSWYLKNRSTLFSNPEITAKLDQVIHELSTELTTLRETSNDRLLDLPLMVVAELLSDRSVWQFPSDVSEKLKVLTQFSHGVSFHTMLPA</sequence>
<dbReference type="SUPFAM" id="SSF51735">
    <property type="entry name" value="NAD(P)-binding Rossmann-fold domains"/>
    <property type="match status" value="1"/>
</dbReference>
<accession>A0A163CEN6</accession>
<dbReference type="GO" id="GO:0003677">
    <property type="term" value="F:DNA binding"/>
    <property type="evidence" value="ECO:0007669"/>
    <property type="project" value="InterPro"/>
</dbReference>
<keyword evidence="4" id="KW-0863">Zinc-finger</keyword>
<dbReference type="InterPro" id="IPR045312">
    <property type="entry name" value="PCBER-like"/>
</dbReference>
<dbReference type="GO" id="GO:0006351">
    <property type="term" value="P:DNA-templated transcription"/>
    <property type="evidence" value="ECO:0007669"/>
    <property type="project" value="InterPro"/>
</dbReference>
<dbReference type="InterPro" id="IPR036318">
    <property type="entry name" value="FAD-bd_PCMH-like_sf"/>
</dbReference>
<dbReference type="GO" id="GO:0050660">
    <property type="term" value="F:flavin adenine dinucleotide binding"/>
    <property type="evidence" value="ECO:0007669"/>
    <property type="project" value="InterPro"/>
</dbReference>
<keyword evidence="3" id="KW-0539">Nucleus</keyword>
<evidence type="ECO:0000256" key="3">
    <source>
        <dbReference type="ARBA" id="ARBA00023242"/>
    </source>
</evidence>
<dbReference type="Pfam" id="PF01565">
    <property type="entry name" value="FAD_binding_4"/>
    <property type="match status" value="1"/>
</dbReference>
<keyword evidence="2" id="KW-0560">Oxidoreductase</keyword>
<dbReference type="CDD" id="cd05259">
    <property type="entry name" value="PCBER_SDR_a"/>
    <property type="match status" value="1"/>
</dbReference>
<evidence type="ECO:0000313" key="8">
    <source>
        <dbReference type="Proteomes" id="UP000076837"/>
    </source>
</evidence>
<reference evidence="7 8" key="1">
    <citation type="journal article" date="2016" name="Sci. Rep.">
        <title>Draft genome sequencing and secretome analysis of fungal phytopathogen Ascochyta rabiei provides insight into the necrotrophic effector repertoire.</title>
        <authorList>
            <person name="Verma S."/>
            <person name="Gazara R.K."/>
            <person name="Nizam S."/>
            <person name="Parween S."/>
            <person name="Chattopadhyay D."/>
            <person name="Verma P.K."/>
        </authorList>
    </citation>
    <scope>NUCLEOTIDE SEQUENCE [LARGE SCALE GENOMIC DNA]</scope>
    <source>
        <strain evidence="7 8">ArDII</strain>
    </source>
</reference>
<feature type="compositionally biased region" description="Polar residues" evidence="5">
    <location>
        <begin position="667"/>
        <end position="681"/>
    </location>
</feature>
<dbReference type="InterPro" id="IPR007219">
    <property type="entry name" value="XnlR_reg_dom"/>
</dbReference>
<dbReference type="EMBL" id="JYNV01000214">
    <property type="protein sequence ID" value="KZM22407.1"/>
    <property type="molecule type" value="Genomic_DNA"/>
</dbReference>
<dbReference type="InterPro" id="IPR008030">
    <property type="entry name" value="NmrA-like"/>
</dbReference>
<dbReference type="InterPro" id="IPR036291">
    <property type="entry name" value="NAD(P)-bd_dom_sf"/>
</dbReference>
<evidence type="ECO:0000256" key="5">
    <source>
        <dbReference type="SAM" id="MobiDB-lite"/>
    </source>
</evidence>
<dbReference type="InterPro" id="IPR013087">
    <property type="entry name" value="Znf_C2H2_type"/>
</dbReference>
<feature type="region of interest" description="Disordered" evidence="5">
    <location>
        <begin position="624"/>
        <end position="692"/>
    </location>
</feature>